<proteinExistence type="inferred from homology"/>
<comment type="catalytic activity">
    <reaction evidence="6 8">
        <text>guanine + H2O + H(+) = xanthine + NH4(+)</text>
        <dbReference type="Rhea" id="RHEA:14665"/>
        <dbReference type="ChEBI" id="CHEBI:15377"/>
        <dbReference type="ChEBI" id="CHEBI:15378"/>
        <dbReference type="ChEBI" id="CHEBI:16235"/>
        <dbReference type="ChEBI" id="CHEBI:17712"/>
        <dbReference type="ChEBI" id="CHEBI:28938"/>
        <dbReference type="EC" id="3.5.4.3"/>
    </reaction>
</comment>
<keyword evidence="5 8" id="KW-0862">Zinc</keyword>
<dbReference type="EC" id="3.5.4.3" evidence="8"/>
<keyword evidence="4 8" id="KW-0378">Hydrolase</keyword>
<comment type="function">
    <text evidence="7 8">Catalyzes the hydrolytic deamination of guanine, producing xanthine and ammonia.</text>
</comment>
<dbReference type="InterPro" id="IPR051607">
    <property type="entry name" value="Metallo-dep_hydrolases"/>
</dbReference>
<evidence type="ECO:0000259" key="9">
    <source>
        <dbReference type="Pfam" id="PF01979"/>
    </source>
</evidence>
<dbReference type="PANTHER" id="PTHR11271:SF6">
    <property type="entry name" value="GUANINE DEAMINASE"/>
    <property type="match status" value="1"/>
</dbReference>
<dbReference type="GO" id="GO:0008270">
    <property type="term" value="F:zinc ion binding"/>
    <property type="evidence" value="ECO:0007669"/>
    <property type="project" value="UniProtKB-UniRule"/>
</dbReference>
<dbReference type="Gene3D" id="3.20.20.140">
    <property type="entry name" value="Metal-dependent hydrolases"/>
    <property type="match status" value="1"/>
</dbReference>
<gene>
    <name evidence="10" type="ORF">DFH94DRAFT_633540</name>
</gene>
<evidence type="ECO:0000256" key="7">
    <source>
        <dbReference type="ARBA" id="ARBA00056079"/>
    </source>
</evidence>
<reference evidence="10" key="1">
    <citation type="submission" date="2019-10" db="EMBL/GenBank/DDBJ databases">
        <authorList>
            <consortium name="DOE Joint Genome Institute"/>
            <person name="Kuo A."/>
            <person name="Miyauchi S."/>
            <person name="Kiss E."/>
            <person name="Drula E."/>
            <person name="Kohler A."/>
            <person name="Sanchez-Garcia M."/>
            <person name="Andreopoulos B."/>
            <person name="Barry K.W."/>
            <person name="Bonito G."/>
            <person name="Buee M."/>
            <person name="Carver A."/>
            <person name="Chen C."/>
            <person name="Cichocki N."/>
            <person name="Clum A."/>
            <person name="Culley D."/>
            <person name="Crous P.W."/>
            <person name="Fauchery L."/>
            <person name="Girlanda M."/>
            <person name="Hayes R."/>
            <person name="Keri Z."/>
            <person name="LaButti K."/>
            <person name="Lipzen A."/>
            <person name="Lombard V."/>
            <person name="Magnuson J."/>
            <person name="Maillard F."/>
            <person name="Morin E."/>
            <person name="Murat C."/>
            <person name="Nolan M."/>
            <person name="Ohm R."/>
            <person name="Pangilinan J."/>
            <person name="Pereira M."/>
            <person name="Perotto S."/>
            <person name="Peter M."/>
            <person name="Riley R."/>
            <person name="Sitrit Y."/>
            <person name="Stielow B."/>
            <person name="Szollosi G."/>
            <person name="Zifcakova L."/>
            <person name="Stursova M."/>
            <person name="Spatafora J.W."/>
            <person name="Tedersoo L."/>
            <person name="Vaario L.-M."/>
            <person name="Yamada A."/>
            <person name="Yan M."/>
            <person name="Wang P."/>
            <person name="Xu J."/>
            <person name="Bruns T."/>
            <person name="Baldrian P."/>
            <person name="Vilgalys R."/>
            <person name="Henrissat B."/>
            <person name="Grigoriev I.V."/>
            <person name="Hibbett D."/>
            <person name="Nagy L.G."/>
            <person name="Martin F.M."/>
        </authorList>
    </citation>
    <scope>NUCLEOTIDE SEQUENCE</scope>
    <source>
        <strain evidence="10">Prilba</strain>
    </source>
</reference>
<evidence type="ECO:0000313" key="11">
    <source>
        <dbReference type="Proteomes" id="UP000759537"/>
    </source>
</evidence>
<dbReference type="AlphaFoldDB" id="A0A9P5T8A8"/>
<dbReference type="EMBL" id="WHVB01000011">
    <property type="protein sequence ID" value="KAF8478714.1"/>
    <property type="molecule type" value="Genomic_DNA"/>
</dbReference>
<evidence type="ECO:0000256" key="4">
    <source>
        <dbReference type="ARBA" id="ARBA00022801"/>
    </source>
</evidence>
<evidence type="ECO:0000256" key="8">
    <source>
        <dbReference type="RuleBase" id="RU366009"/>
    </source>
</evidence>
<reference evidence="10" key="2">
    <citation type="journal article" date="2020" name="Nat. Commun.">
        <title>Large-scale genome sequencing of mycorrhizal fungi provides insights into the early evolution of symbiotic traits.</title>
        <authorList>
            <person name="Miyauchi S."/>
            <person name="Kiss E."/>
            <person name="Kuo A."/>
            <person name="Drula E."/>
            <person name="Kohler A."/>
            <person name="Sanchez-Garcia M."/>
            <person name="Morin E."/>
            <person name="Andreopoulos B."/>
            <person name="Barry K.W."/>
            <person name="Bonito G."/>
            <person name="Buee M."/>
            <person name="Carver A."/>
            <person name="Chen C."/>
            <person name="Cichocki N."/>
            <person name="Clum A."/>
            <person name="Culley D."/>
            <person name="Crous P.W."/>
            <person name="Fauchery L."/>
            <person name="Girlanda M."/>
            <person name="Hayes R.D."/>
            <person name="Keri Z."/>
            <person name="LaButti K."/>
            <person name="Lipzen A."/>
            <person name="Lombard V."/>
            <person name="Magnuson J."/>
            <person name="Maillard F."/>
            <person name="Murat C."/>
            <person name="Nolan M."/>
            <person name="Ohm R.A."/>
            <person name="Pangilinan J."/>
            <person name="Pereira M.F."/>
            <person name="Perotto S."/>
            <person name="Peter M."/>
            <person name="Pfister S."/>
            <person name="Riley R."/>
            <person name="Sitrit Y."/>
            <person name="Stielow J.B."/>
            <person name="Szollosi G."/>
            <person name="Zifcakova L."/>
            <person name="Stursova M."/>
            <person name="Spatafora J.W."/>
            <person name="Tedersoo L."/>
            <person name="Vaario L.M."/>
            <person name="Yamada A."/>
            <person name="Yan M."/>
            <person name="Wang P."/>
            <person name="Xu J."/>
            <person name="Bruns T."/>
            <person name="Baldrian P."/>
            <person name="Vilgalys R."/>
            <person name="Dunand C."/>
            <person name="Henrissat B."/>
            <person name="Grigoriev I.V."/>
            <person name="Hibbett D."/>
            <person name="Nagy L.G."/>
            <person name="Martin F.M."/>
        </authorList>
    </citation>
    <scope>NUCLEOTIDE SEQUENCE</scope>
    <source>
        <strain evidence="10">Prilba</strain>
    </source>
</reference>
<dbReference type="PANTHER" id="PTHR11271">
    <property type="entry name" value="GUANINE DEAMINASE"/>
    <property type="match status" value="1"/>
</dbReference>
<dbReference type="Gene3D" id="2.30.40.10">
    <property type="entry name" value="Urease, subunit C, domain 1"/>
    <property type="match status" value="1"/>
</dbReference>
<comment type="cofactor">
    <cofactor evidence="8">
        <name>Zn(2+)</name>
        <dbReference type="ChEBI" id="CHEBI:29105"/>
    </cofactor>
    <text evidence="8">Binds 1 zinc ion per subunit.</text>
</comment>
<evidence type="ECO:0000313" key="10">
    <source>
        <dbReference type="EMBL" id="KAF8478714.1"/>
    </source>
</evidence>
<dbReference type="SUPFAM" id="SSF51556">
    <property type="entry name" value="Metallo-dependent hydrolases"/>
    <property type="match status" value="1"/>
</dbReference>
<evidence type="ECO:0000256" key="2">
    <source>
        <dbReference type="ARBA" id="ARBA00006745"/>
    </source>
</evidence>
<name>A0A9P5T8A8_9AGAM</name>
<dbReference type="Pfam" id="PF01979">
    <property type="entry name" value="Amidohydro_1"/>
    <property type="match status" value="1"/>
</dbReference>
<dbReference type="InterPro" id="IPR006680">
    <property type="entry name" value="Amidohydro-rel"/>
</dbReference>
<dbReference type="GO" id="GO:0005829">
    <property type="term" value="C:cytosol"/>
    <property type="evidence" value="ECO:0007669"/>
    <property type="project" value="TreeGrafter"/>
</dbReference>
<feature type="domain" description="Amidohydrolase-related" evidence="9">
    <location>
        <begin position="73"/>
        <end position="468"/>
    </location>
</feature>
<protein>
    <recommendedName>
        <fullName evidence="8">Guanine deaminase</fullName>
        <shortName evidence="8">Guanase</shortName>
        <ecNumber evidence="8">3.5.4.3</ecNumber>
    </recommendedName>
    <alternativeName>
        <fullName evidence="8">Guanine aminohydrolase</fullName>
    </alternativeName>
</protein>
<evidence type="ECO:0000256" key="3">
    <source>
        <dbReference type="ARBA" id="ARBA00022723"/>
    </source>
</evidence>
<dbReference type="GO" id="GO:0008892">
    <property type="term" value="F:guanine deaminase activity"/>
    <property type="evidence" value="ECO:0007669"/>
    <property type="project" value="UniProtKB-UniRule"/>
</dbReference>
<dbReference type="OrthoDB" id="194468at2759"/>
<comment type="caution">
    <text evidence="10">The sequence shown here is derived from an EMBL/GenBank/DDBJ whole genome shotgun (WGS) entry which is preliminary data.</text>
</comment>
<sequence>MSPSETSTIFYGPVVNPKSHSSFQALPRCLLAVGASGQIDWMEEGVHESAVLNVLAQHGSLDIPLVSLRHGEFILPGFVDTHTHAPQVPNIGSGQQYELLDWLKNITFPMEARFADVDFARRAYTLIVERIINFGTTTCCYYGTLHLEATKILAEIVNGYGQRAFVGKCNMDRNSPDDYVEPTVSDSINATHALISHIRALPQPRLVEPVLTPRFAISCSDPLLSALGDIARADPSLSIQTHISENRNEVRNTLELFPAATSYADVYDKHGLLGPRTILAHAIHLEEDEIALVKERSAGVSHCPTSNFNLRSGVCPVGKLIDRGIKVGLGTDVSGGFSPSILSAIQHASIASKILSMQAPTVSSTASSTYADRQLPLATLLHLATLGGAQVCGLEDRIGSFAPGKAFDALVVGVHDDAGNLGLWGADIDKELRVEPLENKEMEVWLERFFFTGDDRNIKRVYVQGRWIGGAERGLSWYR</sequence>
<dbReference type="GO" id="GO:0006147">
    <property type="term" value="P:guanine catabolic process"/>
    <property type="evidence" value="ECO:0007669"/>
    <property type="project" value="UniProtKB-UniRule"/>
</dbReference>
<dbReference type="NCBIfam" id="TIGR02967">
    <property type="entry name" value="guan_deamin"/>
    <property type="match status" value="1"/>
</dbReference>
<evidence type="ECO:0000256" key="5">
    <source>
        <dbReference type="ARBA" id="ARBA00022833"/>
    </source>
</evidence>
<keyword evidence="11" id="KW-1185">Reference proteome</keyword>
<dbReference type="InterPro" id="IPR011059">
    <property type="entry name" value="Metal-dep_hydrolase_composite"/>
</dbReference>
<dbReference type="InterPro" id="IPR032466">
    <property type="entry name" value="Metal_Hydrolase"/>
</dbReference>
<comment type="pathway">
    <text evidence="1 8">Purine metabolism; guanine degradation; xanthine from guanine: step 1/1.</text>
</comment>
<accession>A0A9P5T8A8</accession>
<evidence type="ECO:0000256" key="6">
    <source>
        <dbReference type="ARBA" id="ARBA00051148"/>
    </source>
</evidence>
<dbReference type="InterPro" id="IPR014311">
    <property type="entry name" value="Guanine_deaminase"/>
</dbReference>
<comment type="similarity">
    <text evidence="2 8">Belongs to the metallo-dependent hydrolases superfamily. ATZ/TRZ family.</text>
</comment>
<keyword evidence="3 8" id="KW-0479">Metal-binding</keyword>
<dbReference type="Proteomes" id="UP000759537">
    <property type="component" value="Unassembled WGS sequence"/>
</dbReference>
<organism evidence="10 11">
    <name type="scientific">Russula ochroleuca</name>
    <dbReference type="NCBI Taxonomy" id="152965"/>
    <lineage>
        <taxon>Eukaryota</taxon>
        <taxon>Fungi</taxon>
        <taxon>Dikarya</taxon>
        <taxon>Basidiomycota</taxon>
        <taxon>Agaricomycotina</taxon>
        <taxon>Agaricomycetes</taxon>
        <taxon>Russulales</taxon>
        <taxon>Russulaceae</taxon>
        <taxon>Russula</taxon>
    </lineage>
</organism>
<evidence type="ECO:0000256" key="1">
    <source>
        <dbReference type="ARBA" id="ARBA00004984"/>
    </source>
</evidence>
<dbReference type="FunFam" id="3.20.20.140:FF:000022">
    <property type="entry name" value="Guanine deaminase"/>
    <property type="match status" value="1"/>
</dbReference>